<proteinExistence type="inferred from homology"/>
<feature type="domain" description="AIG1-type G" evidence="4">
    <location>
        <begin position="54"/>
        <end position="167"/>
    </location>
</feature>
<keyword evidence="2" id="KW-0547">Nucleotide-binding</keyword>
<dbReference type="InterPro" id="IPR006703">
    <property type="entry name" value="G_AIG1"/>
</dbReference>
<evidence type="ECO:0000256" key="2">
    <source>
        <dbReference type="ARBA" id="ARBA00022741"/>
    </source>
</evidence>
<dbReference type="EMBL" id="JAIZAY010000011">
    <property type="protein sequence ID" value="KAJ8033823.1"/>
    <property type="molecule type" value="Genomic_DNA"/>
</dbReference>
<comment type="caution">
    <text evidence="5">The sequence shown here is derived from an EMBL/GenBank/DDBJ whole genome shotgun (WGS) entry which is preliminary data.</text>
</comment>
<evidence type="ECO:0000256" key="1">
    <source>
        <dbReference type="ARBA" id="ARBA00008535"/>
    </source>
</evidence>
<gene>
    <name evidence="5" type="ORF">HOLleu_24185</name>
</gene>
<accession>A0A9Q1H5Q3</accession>
<evidence type="ECO:0000259" key="4">
    <source>
        <dbReference type="Pfam" id="PF04548"/>
    </source>
</evidence>
<dbReference type="AlphaFoldDB" id="A0A9Q1H5Q3"/>
<name>A0A9Q1H5Q3_HOLLE</name>
<dbReference type="GO" id="GO:0005525">
    <property type="term" value="F:GTP binding"/>
    <property type="evidence" value="ECO:0007669"/>
    <property type="project" value="InterPro"/>
</dbReference>
<dbReference type="InterPro" id="IPR027417">
    <property type="entry name" value="P-loop_NTPase"/>
</dbReference>
<evidence type="ECO:0000313" key="6">
    <source>
        <dbReference type="Proteomes" id="UP001152320"/>
    </source>
</evidence>
<reference evidence="5" key="1">
    <citation type="submission" date="2021-10" db="EMBL/GenBank/DDBJ databases">
        <title>Tropical sea cucumber genome reveals ecological adaptation and Cuvierian tubules defense mechanism.</title>
        <authorList>
            <person name="Chen T."/>
        </authorList>
    </citation>
    <scope>NUCLEOTIDE SEQUENCE</scope>
    <source>
        <strain evidence="5">Nanhai2018</strain>
        <tissue evidence="5">Muscle</tissue>
    </source>
</reference>
<dbReference type="Gene3D" id="3.40.50.300">
    <property type="entry name" value="P-loop containing nucleotide triphosphate hydrolases"/>
    <property type="match status" value="1"/>
</dbReference>
<keyword evidence="6" id="KW-1185">Reference proteome</keyword>
<sequence length="393" mass="47022">MNPTVTSSTKGTYIIWRERHPNQRLYLTANTLANVRRDIIKKQRLTNIELEEIRKSVLNEIRKKFGGNIKPFRILVYTNAQCQLQDKDLDKFCLHQTQDEAQLITKFIEELNENIVAVDNKTTVPAERERNQNVILALVDKVRRQNKGSVYTSEMFSKALEEHKKMQIDAAREGWSPELLDTVDMFIAADPDIVTRKGELGRKVYEYQMQKRETELREQFNEKLESKMAELDAEKRRIGEIEEKQKQAEEKLRLKMEEDQKSRQLEQKELMKMLEEEKEMRKDSEEKWLAHVKEEQKKQRKIQEEEKRKFDEEQKRLQEETTRIQREKEELEKKTKEAENEKHKEIQLLQDKMRQLEQDSEENLKKVQAIGERHEGIFSSVTGYLKSVWDNLW</sequence>
<dbReference type="OrthoDB" id="8954335at2759"/>
<dbReference type="Pfam" id="PF04548">
    <property type="entry name" value="AIG1"/>
    <property type="match status" value="1"/>
</dbReference>
<protein>
    <submittedName>
        <fullName evidence="5">Cortactin-binding protein 2</fullName>
    </submittedName>
</protein>
<comment type="similarity">
    <text evidence="1">Belongs to the TRAFAC class TrmE-Era-EngA-EngB-Septin-like GTPase superfamily. AIG1/Toc34/Toc159-like paraseptin GTPase family. IAN subfamily.</text>
</comment>
<dbReference type="Proteomes" id="UP001152320">
    <property type="component" value="Chromosome 11"/>
</dbReference>
<evidence type="ECO:0000313" key="5">
    <source>
        <dbReference type="EMBL" id="KAJ8033823.1"/>
    </source>
</evidence>
<organism evidence="5 6">
    <name type="scientific">Holothuria leucospilota</name>
    <name type="common">Black long sea cucumber</name>
    <name type="synonym">Mertensiothuria leucospilota</name>
    <dbReference type="NCBI Taxonomy" id="206669"/>
    <lineage>
        <taxon>Eukaryota</taxon>
        <taxon>Metazoa</taxon>
        <taxon>Echinodermata</taxon>
        <taxon>Eleutherozoa</taxon>
        <taxon>Echinozoa</taxon>
        <taxon>Holothuroidea</taxon>
        <taxon>Aspidochirotacea</taxon>
        <taxon>Aspidochirotida</taxon>
        <taxon>Holothuriidae</taxon>
        <taxon>Holothuria</taxon>
    </lineage>
</organism>
<evidence type="ECO:0000256" key="3">
    <source>
        <dbReference type="SAM" id="MobiDB-lite"/>
    </source>
</evidence>
<feature type="region of interest" description="Disordered" evidence="3">
    <location>
        <begin position="294"/>
        <end position="346"/>
    </location>
</feature>